<proteinExistence type="predicted"/>
<dbReference type="Pfam" id="PF12804">
    <property type="entry name" value="NTP_transf_3"/>
    <property type="match status" value="1"/>
</dbReference>
<reference evidence="2" key="1">
    <citation type="submission" date="2015-10" db="EMBL/GenBank/DDBJ databases">
        <authorList>
            <person name="Gilbert D.G."/>
        </authorList>
    </citation>
    <scope>NUCLEOTIDE SEQUENCE</scope>
</reference>
<dbReference type="PANTHER" id="PTHR43777:SF1">
    <property type="entry name" value="MOLYBDENUM COFACTOR CYTIDYLYLTRANSFERASE"/>
    <property type="match status" value="1"/>
</dbReference>
<keyword evidence="2" id="KW-0548">Nucleotidyltransferase</keyword>
<feature type="domain" description="MobA-like NTP transferase" evidence="1">
    <location>
        <begin position="6"/>
        <end position="167"/>
    </location>
</feature>
<dbReference type="InterPro" id="IPR025877">
    <property type="entry name" value="MobA-like_NTP_Trfase"/>
</dbReference>
<organism evidence="2">
    <name type="scientific">hydrothermal vent metagenome</name>
    <dbReference type="NCBI Taxonomy" id="652676"/>
    <lineage>
        <taxon>unclassified sequences</taxon>
        <taxon>metagenomes</taxon>
        <taxon>ecological metagenomes</taxon>
    </lineage>
</organism>
<gene>
    <name evidence="2" type="ORF">MGWOODY_Clf2897</name>
</gene>
<dbReference type="Gene3D" id="3.90.550.10">
    <property type="entry name" value="Spore Coat Polysaccharide Biosynthesis Protein SpsA, Chain A"/>
    <property type="match status" value="1"/>
</dbReference>
<name>A0A170QAP7_9ZZZZ</name>
<dbReference type="GO" id="GO:0016779">
    <property type="term" value="F:nucleotidyltransferase activity"/>
    <property type="evidence" value="ECO:0007669"/>
    <property type="project" value="UniProtKB-KW"/>
</dbReference>
<evidence type="ECO:0000259" key="1">
    <source>
        <dbReference type="Pfam" id="PF12804"/>
    </source>
</evidence>
<dbReference type="CDD" id="cd04182">
    <property type="entry name" value="GT_2_like_f"/>
    <property type="match status" value="1"/>
</dbReference>
<protein>
    <submittedName>
        <fullName evidence="2">CTP:molybdopterin cytidylyltransferase</fullName>
    </submittedName>
</protein>
<dbReference type="InterPro" id="IPR029044">
    <property type="entry name" value="Nucleotide-diphossugar_trans"/>
</dbReference>
<dbReference type="SUPFAM" id="SSF53448">
    <property type="entry name" value="Nucleotide-diphospho-sugar transferases"/>
    <property type="match status" value="1"/>
</dbReference>
<keyword evidence="2" id="KW-0808">Transferase</keyword>
<dbReference type="PANTHER" id="PTHR43777">
    <property type="entry name" value="MOLYBDENUM COFACTOR CYTIDYLYLTRANSFERASE"/>
    <property type="match status" value="1"/>
</dbReference>
<accession>A0A170QAP7</accession>
<dbReference type="AlphaFoldDB" id="A0A170QAP7"/>
<evidence type="ECO:0000313" key="2">
    <source>
        <dbReference type="EMBL" id="CUV03153.1"/>
    </source>
</evidence>
<dbReference type="EMBL" id="FAXA01000358">
    <property type="protein sequence ID" value="CUV03153.1"/>
    <property type="molecule type" value="Genomic_DNA"/>
</dbReference>
<sequence length="199" mass="21613">MADVVAILLAAGESRRMGQLKALLPWQGVSLIKHQVASLRAGGVDQVVVVLGHRSDELKSELGDTAGVSWQLNPDYLQGKTTSIKAGLNALGTDQPQALLLLNVDQPRSAGVIRFLLEDHLSQGSLITIPTHNGKGGHPIILSPTLLDELRRIDEESFGIKAVVQRHIEGTRRVELDSPEVLWDLNTPEEYQRVLEAGA</sequence>